<evidence type="ECO:0000256" key="1">
    <source>
        <dbReference type="SAM" id="MobiDB-lite"/>
    </source>
</evidence>
<evidence type="ECO:0000313" key="2">
    <source>
        <dbReference type="EMBL" id="GIG37555.1"/>
    </source>
</evidence>
<dbReference type="AlphaFoldDB" id="A0A919U7N7"/>
<keyword evidence="3" id="KW-1185">Reference proteome</keyword>
<accession>A0A919U7N7</accession>
<evidence type="ECO:0000313" key="3">
    <source>
        <dbReference type="Proteomes" id="UP000642125"/>
    </source>
</evidence>
<name>A0A919U7N7_9CELL</name>
<feature type="compositionally biased region" description="Low complexity" evidence="1">
    <location>
        <begin position="72"/>
        <end position="81"/>
    </location>
</feature>
<organism evidence="2 3">
    <name type="scientific">Cellulomonas pakistanensis</name>
    <dbReference type="NCBI Taxonomy" id="992287"/>
    <lineage>
        <taxon>Bacteria</taxon>
        <taxon>Bacillati</taxon>
        <taxon>Actinomycetota</taxon>
        <taxon>Actinomycetes</taxon>
        <taxon>Micrococcales</taxon>
        <taxon>Cellulomonadaceae</taxon>
        <taxon>Cellulomonas</taxon>
    </lineage>
</organism>
<sequence>MPPVFHDDPQHPSLRAFVRDESQVTRPPLWTLPVGRVLMSRAVEVHRCARSVDDLLAAWAAYRRLCAPVRRAGPGRHAASGAPPPRRAAEGVRRA</sequence>
<protein>
    <submittedName>
        <fullName evidence="2">Uncharacterized protein</fullName>
    </submittedName>
</protein>
<dbReference type="Proteomes" id="UP000642125">
    <property type="component" value="Unassembled WGS sequence"/>
</dbReference>
<comment type="caution">
    <text evidence="2">The sequence shown here is derived from an EMBL/GenBank/DDBJ whole genome shotgun (WGS) entry which is preliminary data.</text>
</comment>
<gene>
    <name evidence="2" type="ORF">Cpa01nite_29360</name>
</gene>
<reference evidence="2" key="1">
    <citation type="submission" date="2021-01" db="EMBL/GenBank/DDBJ databases">
        <title>Whole genome shotgun sequence of Cellulomonas pakistanensis NBRC 110800.</title>
        <authorList>
            <person name="Komaki H."/>
            <person name="Tamura T."/>
        </authorList>
    </citation>
    <scope>NUCLEOTIDE SEQUENCE</scope>
    <source>
        <strain evidence="2">NBRC 110800</strain>
    </source>
</reference>
<feature type="region of interest" description="Disordered" evidence="1">
    <location>
        <begin position="72"/>
        <end position="95"/>
    </location>
</feature>
<dbReference type="EMBL" id="BONO01000024">
    <property type="protein sequence ID" value="GIG37555.1"/>
    <property type="molecule type" value="Genomic_DNA"/>
</dbReference>
<proteinExistence type="predicted"/>